<dbReference type="Proteomes" id="UP000002043">
    <property type="component" value="Chromosome"/>
</dbReference>
<dbReference type="InterPro" id="IPR044992">
    <property type="entry name" value="ChyE-like"/>
</dbReference>
<dbReference type="AlphaFoldDB" id="D3SMH8"/>
<dbReference type="InterPro" id="IPR017926">
    <property type="entry name" value="GATASE"/>
</dbReference>
<proteinExistence type="predicted"/>
<dbReference type="Gene3D" id="3.40.50.880">
    <property type="match status" value="1"/>
</dbReference>
<protein>
    <submittedName>
        <fullName evidence="2">Glutamine amidotransferase class-I</fullName>
    </submittedName>
</protein>
<dbReference type="eggNOG" id="COG0518">
    <property type="taxonomic scope" value="Bacteria"/>
</dbReference>
<dbReference type="KEGG" id="tal:Thal_1327"/>
<name>D3SMH8_THEAH</name>
<dbReference type="OrthoDB" id="9813383at2"/>
<evidence type="ECO:0000259" key="1">
    <source>
        <dbReference type="Pfam" id="PF00117"/>
    </source>
</evidence>
<keyword evidence="2" id="KW-0315">Glutamine amidotransferase</keyword>
<dbReference type="PROSITE" id="PS51273">
    <property type="entry name" value="GATASE_TYPE_1"/>
    <property type="match status" value="1"/>
</dbReference>
<dbReference type="PANTHER" id="PTHR42695">
    <property type="entry name" value="GLUTAMINE AMIDOTRANSFERASE YLR126C-RELATED"/>
    <property type="match status" value="1"/>
</dbReference>
<dbReference type="FunFam" id="3.40.50.880:FF:000033">
    <property type="entry name" value="Glutamine amidotransferase class-I"/>
    <property type="match status" value="1"/>
</dbReference>
<dbReference type="InterPro" id="IPR029062">
    <property type="entry name" value="Class_I_gatase-like"/>
</dbReference>
<organism evidence="2 3">
    <name type="scientific">Thermocrinis albus (strain DSM 14484 / JCM 11386 / HI 11/12)</name>
    <dbReference type="NCBI Taxonomy" id="638303"/>
    <lineage>
        <taxon>Bacteria</taxon>
        <taxon>Pseudomonadati</taxon>
        <taxon>Aquificota</taxon>
        <taxon>Aquificia</taxon>
        <taxon>Aquificales</taxon>
        <taxon>Aquificaceae</taxon>
        <taxon>Thermocrinis</taxon>
    </lineage>
</organism>
<dbReference type="Pfam" id="PF00117">
    <property type="entry name" value="GATase"/>
    <property type="match status" value="1"/>
</dbReference>
<feature type="domain" description="Glutamine amidotransferase" evidence="1">
    <location>
        <begin position="24"/>
        <end position="176"/>
    </location>
</feature>
<keyword evidence="3" id="KW-1185">Reference proteome</keyword>
<evidence type="ECO:0000313" key="2">
    <source>
        <dbReference type="EMBL" id="ADC89958.1"/>
    </source>
</evidence>
<keyword evidence="2" id="KW-0808">Transferase</keyword>
<dbReference type="SUPFAM" id="SSF52317">
    <property type="entry name" value="Class I glutamine amidotransferase-like"/>
    <property type="match status" value="1"/>
</dbReference>
<dbReference type="GO" id="GO:0016740">
    <property type="term" value="F:transferase activity"/>
    <property type="evidence" value="ECO:0007669"/>
    <property type="project" value="UniProtKB-KW"/>
</dbReference>
<dbReference type="EMBL" id="CP001931">
    <property type="protein sequence ID" value="ADC89958.1"/>
    <property type="molecule type" value="Genomic_DNA"/>
</dbReference>
<reference evidence="3" key="1">
    <citation type="journal article" date="2010" name="Stand. Genomic Sci.">
        <title>Complete genome sequence of Thermocrinis albus type strain (HI 11/12T).</title>
        <authorList>
            <person name="Wirth R."/>
            <person name="Sikorski J."/>
            <person name="Brambilla E."/>
            <person name="Misra M."/>
            <person name="Lapidus A."/>
            <person name="Copeland A."/>
            <person name="Nolan M."/>
            <person name="Lucas S."/>
            <person name="Chen F."/>
            <person name="Tice H."/>
            <person name="Cheng J.F."/>
            <person name="Han C."/>
            <person name="Detter J.C."/>
            <person name="Tapia R."/>
            <person name="Bruce D."/>
            <person name="Goodwin L."/>
            <person name="Pitluck S."/>
            <person name="Pati A."/>
            <person name="Anderson I."/>
            <person name="Ivanova N."/>
            <person name="Mavromatis K."/>
            <person name="Mikhailova N."/>
            <person name="Chen A."/>
            <person name="Palaniappan K."/>
            <person name="Bilek Y."/>
            <person name="Hader T."/>
            <person name="Land M."/>
            <person name="Hauser L."/>
            <person name="Chang Y.J."/>
            <person name="Jeffries C.D."/>
            <person name="Tindall B.J."/>
            <person name="Rohde M."/>
            <person name="Goker M."/>
            <person name="Bristow J."/>
            <person name="Eisen J.A."/>
            <person name="Markowitz V."/>
            <person name="Hugenholtz P."/>
            <person name="Kyrpides N.C."/>
            <person name="Klenk H.P."/>
        </authorList>
    </citation>
    <scope>NUCLEOTIDE SEQUENCE [LARGE SCALE GENOMIC DNA]</scope>
    <source>
        <strain evidence="3">DSM 14484 / JCM 11386 / HI 11/12</strain>
    </source>
</reference>
<evidence type="ECO:0000313" key="3">
    <source>
        <dbReference type="Proteomes" id="UP000002043"/>
    </source>
</evidence>
<gene>
    <name evidence="2" type="ordered locus">Thal_1327</name>
</gene>
<dbReference type="HOGENOM" id="CLU_054974_3_1_0"/>
<dbReference type="CDD" id="cd01741">
    <property type="entry name" value="GATase1_1"/>
    <property type="match status" value="1"/>
</dbReference>
<dbReference type="GO" id="GO:0005829">
    <property type="term" value="C:cytosol"/>
    <property type="evidence" value="ECO:0007669"/>
    <property type="project" value="TreeGrafter"/>
</dbReference>
<dbReference type="RefSeq" id="WP_012992364.1">
    <property type="nucleotide sequence ID" value="NC_013894.1"/>
</dbReference>
<sequence length="236" mass="26809">MKVLAIRHVRAEHLGLLEKVLKNMSMQIFYVDTAEGQRVQGDLSEYSMVVVLGGYMGAYEEDLYPFLSYEMRLMERALKEDVPLLGICLGSQMLAKVLGGKVYKGDRGKEIGWYRVHKVGHHPYFQHFPQEMVVFQWHGDTFDLPEGAHLIYSSDLYPHQAFVYGRAVGLQFHLEVDIPMVREWVSLYKDELVQEGVDASSLIQVDEEIIKTNTYLAESLIRELLGVPHGGCNGSG</sequence>
<accession>D3SMH8</accession>
<dbReference type="STRING" id="638303.Thal_1327"/>
<dbReference type="PANTHER" id="PTHR42695:SF5">
    <property type="entry name" value="GLUTAMINE AMIDOTRANSFERASE YLR126C-RELATED"/>
    <property type="match status" value="1"/>
</dbReference>